<dbReference type="InterPro" id="IPR004143">
    <property type="entry name" value="BPL_LPL_catalytic"/>
</dbReference>
<accession>A0A1W9S001</accession>
<protein>
    <recommendedName>
        <fullName evidence="1">BPL/LPL catalytic domain-containing protein</fullName>
    </recommendedName>
</protein>
<evidence type="ECO:0000313" key="3">
    <source>
        <dbReference type="Proteomes" id="UP000192611"/>
    </source>
</evidence>
<dbReference type="SUPFAM" id="SSF55681">
    <property type="entry name" value="Class II aaRS and biotin synthetases"/>
    <property type="match status" value="1"/>
</dbReference>
<sequence>MCSQTDKEIDGRGCKLRVLINPPGDAYWNMAVDEAVFISHIEGKVTTTLRLYTFEKPSITYGYFQEVGPGDYQDRIKVRRITGGGVVLHHLDQTISLVIKPGDFNLKRKEDLYYNFSRALREGLSSFGDITAFGGHSSSERVSVYECFSKIAPEDLVVAGRKLAGYSQRRRRGFTLLQASMRLYEGEEDGAISLEEICNSPPELNGVHRAIIAGFEKAWKVKTYRSDLTRYERELAERLIEKYTSDKWNFKVDKVVRL</sequence>
<proteinExistence type="predicted"/>
<dbReference type="PROSITE" id="PS51733">
    <property type="entry name" value="BPL_LPL_CATALYTIC"/>
    <property type="match status" value="1"/>
</dbReference>
<evidence type="ECO:0000313" key="2">
    <source>
        <dbReference type="EMBL" id="OQX90104.1"/>
    </source>
</evidence>
<organism evidence="2 3">
    <name type="scientific">Candidatus Coatesbacteria bacterium 4484_99</name>
    <dbReference type="NCBI Taxonomy" id="1970774"/>
    <lineage>
        <taxon>Bacteria</taxon>
        <taxon>Candidatus Coatesiibacteriota</taxon>
    </lineage>
</organism>
<dbReference type="PANTHER" id="PTHR43679">
    <property type="entry name" value="OCTANOYLTRANSFERASE LIPM-RELATED"/>
    <property type="match status" value="1"/>
</dbReference>
<comment type="caution">
    <text evidence="2">The sequence shown here is derived from an EMBL/GenBank/DDBJ whole genome shotgun (WGS) entry which is preliminary data.</text>
</comment>
<reference evidence="3" key="1">
    <citation type="submission" date="2017-03" db="EMBL/GenBank/DDBJ databases">
        <title>Novel pathways for hydrocarbon cycling and metabolic interdependencies in hydrothermal sediment communities.</title>
        <authorList>
            <person name="Dombrowski N."/>
            <person name="Seitz K."/>
            <person name="Teske A."/>
            <person name="Baker B."/>
        </authorList>
    </citation>
    <scope>NUCLEOTIDE SEQUENCE [LARGE SCALE GENOMIC DNA]</scope>
</reference>
<dbReference type="AlphaFoldDB" id="A0A1W9S001"/>
<dbReference type="InterPro" id="IPR050664">
    <property type="entry name" value="Octanoyltrans_LipM/LipL"/>
</dbReference>
<feature type="domain" description="BPL/LPL catalytic" evidence="1">
    <location>
        <begin position="43"/>
        <end position="243"/>
    </location>
</feature>
<dbReference type="Gene3D" id="3.30.930.10">
    <property type="entry name" value="Bira Bifunctional Protein, Domain 2"/>
    <property type="match status" value="1"/>
</dbReference>
<dbReference type="InterPro" id="IPR045864">
    <property type="entry name" value="aa-tRNA-synth_II/BPL/LPL"/>
</dbReference>
<dbReference type="EMBL" id="NATQ01000101">
    <property type="protein sequence ID" value="OQX90104.1"/>
    <property type="molecule type" value="Genomic_DNA"/>
</dbReference>
<dbReference type="Pfam" id="PF21948">
    <property type="entry name" value="LplA-B_cat"/>
    <property type="match status" value="1"/>
</dbReference>
<name>A0A1W9S001_9BACT</name>
<dbReference type="Proteomes" id="UP000192611">
    <property type="component" value="Unassembled WGS sequence"/>
</dbReference>
<gene>
    <name evidence="2" type="ORF">B6D57_04840</name>
</gene>
<evidence type="ECO:0000259" key="1">
    <source>
        <dbReference type="PROSITE" id="PS51733"/>
    </source>
</evidence>
<dbReference type="PANTHER" id="PTHR43679:SF2">
    <property type="entry name" value="OCTANOYL-[GCVH]:PROTEIN N-OCTANOYLTRANSFERASE"/>
    <property type="match status" value="1"/>
</dbReference>